<dbReference type="EMBL" id="AUPL01006615">
    <property type="protein sequence ID" value="ESL05724.1"/>
    <property type="molecule type" value="Genomic_DNA"/>
</dbReference>
<dbReference type="OrthoDB" id="265955at2759"/>
<evidence type="ECO:0000256" key="4">
    <source>
        <dbReference type="ARBA" id="ARBA00022833"/>
    </source>
</evidence>
<dbReference type="GO" id="GO:0008270">
    <property type="term" value="F:zinc ion binding"/>
    <property type="evidence" value="ECO:0007669"/>
    <property type="project" value="UniProtKB-KW"/>
</dbReference>
<dbReference type="VEuPathDB" id="TriTrypDB:TRSC58_06615"/>
<feature type="region of interest" description="Disordered" evidence="6">
    <location>
        <begin position="1"/>
        <end position="44"/>
    </location>
</feature>
<keyword evidence="1" id="KW-0479">Metal-binding</keyword>
<feature type="region of interest" description="Disordered" evidence="6">
    <location>
        <begin position="504"/>
        <end position="569"/>
    </location>
</feature>
<comment type="caution">
    <text evidence="8">The sequence shown here is derived from an EMBL/GenBank/DDBJ whole genome shotgun (WGS) entry which is preliminary data.</text>
</comment>
<feature type="domain" description="C2HC/C3H-type" evidence="7">
    <location>
        <begin position="172"/>
        <end position="201"/>
    </location>
</feature>
<evidence type="ECO:0000313" key="8">
    <source>
        <dbReference type="EMBL" id="ESL05724.1"/>
    </source>
</evidence>
<keyword evidence="3 5" id="KW-0863">Zinc-finger</keyword>
<dbReference type="Pfam" id="PF13913">
    <property type="entry name" value="zf-C2HC_2"/>
    <property type="match status" value="3"/>
</dbReference>
<name>A0A061IT63_TRYRA</name>
<evidence type="ECO:0000256" key="5">
    <source>
        <dbReference type="PROSITE-ProRule" id="PRU01371"/>
    </source>
</evidence>
<dbReference type="PANTHER" id="PTHR13555:SF68">
    <property type="entry name" value="ZINC FINGER PROTEIN 474"/>
    <property type="match status" value="1"/>
</dbReference>
<dbReference type="Proteomes" id="UP000031737">
    <property type="component" value="Unassembled WGS sequence"/>
</dbReference>
<evidence type="ECO:0000256" key="2">
    <source>
        <dbReference type="ARBA" id="ARBA00022737"/>
    </source>
</evidence>
<keyword evidence="2" id="KW-0677">Repeat</keyword>
<organism evidence="8 9">
    <name type="scientific">Trypanosoma rangeli SC58</name>
    <dbReference type="NCBI Taxonomy" id="429131"/>
    <lineage>
        <taxon>Eukaryota</taxon>
        <taxon>Discoba</taxon>
        <taxon>Euglenozoa</taxon>
        <taxon>Kinetoplastea</taxon>
        <taxon>Metakinetoplastina</taxon>
        <taxon>Trypanosomatida</taxon>
        <taxon>Trypanosomatidae</taxon>
        <taxon>Trypanosoma</taxon>
        <taxon>Herpetosoma</taxon>
    </lineage>
</organism>
<keyword evidence="4" id="KW-0862">Zinc</keyword>
<dbReference type="PANTHER" id="PTHR13555">
    <property type="entry name" value="C2H2 ZINC FINGER CGI-62-RELATED"/>
    <property type="match status" value="1"/>
</dbReference>
<feature type="region of interest" description="Disordered" evidence="6">
    <location>
        <begin position="302"/>
        <end position="332"/>
    </location>
</feature>
<feature type="domain" description="C2HC/C3H-type" evidence="7">
    <location>
        <begin position="460"/>
        <end position="489"/>
    </location>
</feature>
<accession>A0A061IT63</accession>
<reference evidence="8 9" key="1">
    <citation type="submission" date="2013-07" db="EMBL/GenBank/DDBJ databases">
        <authorList>
            <person name="Stoco P.H."/>
            <person name="Wagner G."/>
            <person name="Gerber A."/>
            <person name="Zaha A."/>
            <person name="Thompson C."/>
            <person name="Bartholomeu D.C."/>
            <person name="Luckemeyer D.D."/>
            <person name="Bahia D."/>
            <person name="Loreto E."/>
            <person name="Prestes E.B."/>
            <person name="Lima F.M."/>
            <person name="Rodrigues-Luiz G."/>
            <person name="Vallejo G.A."/>
            <person name="Filho J.F."/>
            <person name="Monteiro K.M."/>
            <person name="Tyler K.M."/>
            <person name="de Almeida L.G."/>
            <person name="Ortiz M.F."/>
            <person name="Siervo M.A."/>
            <person name="de Moraes M.H."/>
            <person name="Cunha O.L."/>
            <person name="Mendonca-Neto R."/>
            <person name="Silva R."/>
            <person name="Teixeira S.M."/>
            <person name="Murta S.M."/>
            <person name="Sincero T.C."/>
            <person name="Mendes T.A."/>
            <person name="Urmenyi T.P."/>
            <person name="Silva V.G."/>
            <person name="da Rocha W.D."/>
            <person name="Andersson B."/>
            <person name="Romanha A.J."/>
            <person name="Steindel M."/>
            <person name="de Vasconcelos A.T."/>
            <person name="Grisard E.C."/>
        </authorList>
    </citation>
    <scope>NUCLEOTIDE SEQUENCE [LARGE SCALE GENOMIC DNA]</scope>
    <source>
        <strain evidence="8 9">SC58</strain>
    </source>
</reference>
<dbReference type="Gene3D" id="3.30.160.60">
    <property type="entry name" value="Classic Zinc Finger"/>
    <property type="match status" value="1"/>
</dbReference>
<feature type="compositionally biased region" description="Polar residues" evidence="6">
    <location>
        <begin position="361"/>
        <end position="375"/>
    </location>
</feature>
<sequence>MNSRHRDPCKSPSLRAKTPCTPRRARPRVSSESATPRRSSGPVPGLIVTRGLYKVLEEEMQERPVAKSPSARCSGQGSRPNFLFCYLCGLQFSSVSLPIHQPQCYVKKLIEWERMDPVKRGPRPVDPEEHGKQVKEWGAVGEMGGSNGGVRLKRKELDRFNEAQLEHFNTNMLARCENCGRTFLPDRLEVHQRSCKPGAASASRPVARSVTVRKVGGKTPTKTQDDFSFAHFSTKLTEAVPLDTRRLSVATSSAAPTERTRSFVFPTHQQEPADGYAMSSIALEEDSLAEMPPCVKGVFPVQAGTDHDENTKNGGGSLSSTAPDATRSVDQDLATANTTKVIELEERLESHTICVAEENQNTGKETKYTPKQSAISAGLTDDGRRENPPTEDALPCAGSGIAASTAEAAVFTSDQPLDDFRPWTDDAAVVRRVVKIPLNNVSRFRHVASRLQADMQKADELPRCRFCNRTFKAGRLEKHEAVCLERNKPHPRNSGFTDRHLVTPAFHEVRKRNGHDTPRQGRTGSGPRKQPLSEEASSPTEPVLGDVAEKSACSPPQRKSETEAQSDPVEGKKLRFCFECGAKLHARTQRFCAECGTKLIL</sequence>
<dbReference type="PROSITE" id="PS52027">
    <property type="entry name" value="ZF_C2HC_C3H"/>
    <property type="match status" value="2"/>
</dbReference>
<protein>
    <recommendedName>
        <fullName evidence="7">C2HC/C3H-type domain-containing protein</fullName>
    </recommendedName>
</protein>
<gene>
    <name evidence="8" type="ORF">TRSC58_06615</name>
</gene>
<evidence type="ECO:0000256" key="3">
    <source>
        <dbReference type="ARBA" id="ARBA00022771"/>
    </source>
</evidence>
<evidence type="ECO:0000256" key="1">
    <source>
        <dbReference type="ARBA" id="ARBA00022723"/>
    </source>
</evidence>
<evidence type="ECO:0000313" key="9">
    <source>
        <dbReference type="Proteomes" id="UP000031737"/>
    </source>
</evidence>
<proteinExistence type="predicted"/>
<dbReference type="InterPro" id="IPR026319">
    <property type="entry name" value="ZC2HC1A/B-like"/>
</dbReference>
<feature type="region of interest" description="Disordered" evidence="6">
    <location>
        <begin position="361"/>
        <end position="392"/>
    </location>
</feature>
<dbReference type="AlphaFoldDB" id="A0A061IT63"/>
<keyword evidence="9" id="KW-1185">Reference proteome</keyword>
<dbReference type="InterPro" id="IPR049899">
    <property type="entry name" value="Znf_C2HC_C3H"/>
</dbReference>
<evidence type="ECO:0000256" key="6">
    <source>
        <dbReference type="SAM" id="MobiDB-lite"/>
    </source>
</evidence>
<evidence type="ECO:0000259" key="7">
    <source>
        <dbReference type="PROSITE" id="PS52027"/>
    </source>
</evidence>